<feature type="region of interest" description="Disordered" evidence="1">
    <location>
        <begin position="1"/>
        <end position="24"/>
    </location>
</feature>
<reference evidence="2 3" key="1">
    <citation type="submission" date="2019-12" db="EMBL/GenBank/DDBJ databases">
        <title>A genome sequence resource for the geographically widespread anthracnose pathogen Colletotrichum asianum.</title>
        <authorList>
            <person name="Meng Y."/>
        </authorList>
    </citation>
    <scope>NUCLEOTIDE SEQUENCE [LARGE SCALE GENOMIC DNA]</scope>
    <source>
        <strain evidence="2 3">ICMP 18580</strain>
    </source>
</reference>
<dbReference type="EMBL" id="WOWK01000010">
    <property type="protein sequence ID" value="KAF0329826.1"/>
    <property type="molecule type" value="Genomic_DNA"/>
</dbReference>
<sequence length="151" mass="16993">MVLSMMTDQQRQRPSTTEIGRQSCEQKYGLVERGRQDDDDVNKMSAVATFQLTPRRDPLIRNPPVSASLTLVLSSYRSIHVSQSHHTPTHTSSQNRGLLGKTARKFQPLARWHSAKTPMNDVAVTSTHICPTRAPTSVTFHEFTRLRPDLG</sequence>
<gene>
    <name evidence="2" type="ORF">GQ607_002999</name>
</gene>
<dbReference type="AlphaFoldDB" id="A0A8H3WPW4"/>
<proteinExistence type="predicted"/>
<evidence type="ECO:0000313" key="2">
    <source>
        <dbReference type="EMBL" id="KAF0329826.1"/>
    </source>
</evidence>
<dbReference type="Proteomes" id="UP000434172">
    <property type="component" value="Unassembled WGS sequence"/>
</dbReference>
<protein>
    <submittedName>
        <fullName evidence="2">Uncharacterized protein</fullName>
    </submittedName>
</protein>
<accession>A0A8H3WPW4</accession>
<name>A0A8H3WPW4_9PEZI</name>
<evidence type="ECO:0000256" key="1">
    <source>
        <dbReference type="SAM" id="MobiDB-lite"/>
    </source>
</evidence>
<organism evidence="2 3">
    <name type="scientific">Colletotrichum asianum</name>
    <dbReference type="NCBI Taxonomy" id="702518"/>
    <lineage>
        <taxon>Eukaryota</taxon>
        <taxon>Fungi</taxon>
        <taxon>Dikarya</taxon>
        <taxon>Ascomycota</taxon>
        <taxon>Pezizomycotina</taxon>
        <taxon>Sordariomycetes</taxon>
        <taxon>Hypocreomycetidae</taxon>
        <taxon>Glomerellales</taxon>
        <taxon>Glomerellaceae</taxon>
        <taxon>Colletotrichum</taxon>
        <taxon>Colletotrichum gloeosporioides species complex</taxon>
    </lineage>
</organism>
<comment type="caution">
    <text evidence="2">The sequence shown here is derived from an EMBL/GenBank/DDBJ whole genome shotgun (WGS) entry which is preliminary data.</text>
</comment>
<evidence type="ECO:0000313" key="3">
    <source>
        <dbReference type="Proteomes" id="UP000434172"/>
    </source>
</evidence>
<keyword evidence="3" id="KW-1185">Reference proteome</keyword>